<organism evidence="1 2">
    <name type="scientific">Nibea albiflora</name>
    <name type="common">Yellow drum</name>
    <name type="synonym">Corvina albiflora</name>
    <dbReference type="NCBI Taxonomy" id="240163"/>
    <lineage>
        <taxon>Eukaryota</taxon>
        <taxon>Metazoa</taxon>
        <taxon>Chordata</taxon>
        <taxon>Craniata</taxon>
        <taxon>Vertebrata</taxon>
        <taxon>Euteleostomi</taxon>
        <taxon>Actinopterygii</taxon>
        <taxon>Neopterygii</taxon>
        <taxon>Teleostei</taxon>
        <taxon>Neoteleostei</taxon>
        <taxon>Acanthomorphata</taxon>
        <taxon>Eupercaria</taxon>
        <taxon>Sciaenidae</taxon>
        <taxon>Nibea</taxon>
    </lineage>
</organism>
<proteinExistence type="predicted"/>
<gene>
    <name evidence="1" type="primary">PTPDC1.2</name>
    <name evidence="1" type="ORF">GBF38_012841</name>
</gene>
<keyword evidence="2" id="KW-1185">Reference proteome</keyword>
<comment type="caution">
    <text evidence="1">The sequence shown here is derived from an EMBL/GenBank/DDBJ whole genome shotgun (WGS) entry which is preliminary data.</text>
</comment>
<name>A0ACB7EYV8_NIBAL</name>
<protein>
    <submittedName>
        <fullName evidence="1">Protein tyrosine phosphatase domain-containing protein 1</fullName>
    </submittedName>
</protein>
<sequence>MPLHRGRHSIAGEMTASVGRHGRRHSASDILLKVLQRRRSSALEILSSSSHRVMVAVSMNQPQLAAECKTRRCNRTDITCVLCFCFDDVFSCMKAEAVWPDCHYVLFSSFSAANARVPTAKYTKMGETLRHVIPGHMQCSMACGGKACKYENPSRWSDEEQAVKGLYSSWITDNLLAMARPSTEIIERYNIIEQFQRCGLKTVINLQRPGEHASCGNPLEQESGFTYRPETFMAAGIYYYNFGWKDYGVASLTTILDMVKVMSFAIQEGKLAVHCHAGLGRTGVLLACYLVFTSRMSADQAILFVRAKRPNSIQTRGQLLCVREFAQFLVPLRSIFSCAEPKASAVTLSQYLTRQRHLLHGNEARQMKNVPKIVQLVCRLLIDIAANRQVVIEEEWLEIPDLTAEVEKTVSQQALQQLGKEMRGKGIPVPPCSSHPLSPPALQSRPPHDQPLVSENDLEPLWRQQHVERALRSALTNNRSLSDSFLHKLGQRQHCLENLKSNAPISCLVKHSMSHSSLTDLNPPRFCDLSPQDIISTIQDPNTEAKQVTRCPFLKKQLHKGHQSLSLDLSEQGRKSHCNTTLPALSTKSKLVTREEQPDVNVSVGGADRVDVTEVPFVTLQSELSPESRRLLVAKALAMDLTDKDLTSKVSQWQTELNSREGAWERLCTERDPLVLSGLMWSWLEQLKDPVISGEDIKALSEKNVNPQNTLDSLEKGHRLTLLCILDCAAHLLPMPEDVETSFLNQTIKVFTKIDAASEKSLYTTLKAILTPILHELCDKADPASTGLV</sequence>
<evidence type="ECO:0000313" key="2">
    <source>
        <dbReference type="Proteomes" id="UP000805704"/>
    </source>
</evidence>
<dbReference type="EMBL" id="CM024790">
    <property type="protein sequence ID" value="KAG8007352.1"/>
    <property type="molecule type" value="Genomic_DNA"/>
</dbReference>
<dbReference type="Proteomes" id="UP000805704">
    <property type="component" value="Chromosome 2"/>
</dbReference>
<accession>A0ACB7EYV8</accession>
<evidence type="ECO:0000313" key="1">
    <source>
        <dbReference type="EMBL" id="KAG8007352.1"/>
    </source>
</evidence>
<reference evidence="1" key="1">
    <citation type="submission" date="2020-04" db="EMBL/GenBank/DDBJ databases">
        <title>A chromosome-scale assembly and high-density genetic map of the yellow drum (Nibea albiflora) genome.</title>
        <authorList>
            <person name="Xu D."/>
            <person name="Zhang W."/>
            <person name="Chen R."/>
            <person name="Tan P."/>
            <person name="Wang L."/>
            <person name="Song H."/>
            <person name="Tian L."/>
            <person name="Zhu Q."/>
            <person name="Wang B."/>
        </authorList>
    </citation>
    <scope>NUCLEOTIDE SEQUENCE</scope>
    <source>
        <strain evidence="1">ZJHYS-2018</strain>
    </source>
</reference>